<keyword evidence="3" id="KW-1185">Reference proteome</keyword>
<sequence length="174" mass="18523">MLKSSAVNEVARHRSAAFLADQRNVAFNTPLDSGRTAAPGVSAVPEPTTLSRPIGQHNPTSTKPDLGTVGAAMGGGDAQQTEAEKAQWAQTQQEDTMRQQVRKKARCVMAEEAHRYHSEHGNSTKVKARMGNRQQGRPQNGNDQKAGGCGGNHGGKNTKGGGGQQQQLTTQQQQ</sequence>
<feature type="compositionally biased region" description="Basic and acidic residues" evidence="1">
    <location>
        <begin position="109"/>
        <end position="122"/>
    </location>
</feature>
<feature type="compositionally biased region" description="Polar residues" evidence="1">
    <location>
        <begin position="132"/>
        <end position="143"/>
    </location>
</feature>
<dbReference type="AlphaFoldDB" id="A0A0L0FA54"/>
<dbReference type="Proteomes" id="UP000054560">
    <property type="component" value="Unassembled WGS sequence"/>
</dbReference>
<dbReference type="EMBL" id="KQ245431">
    <property type="protein sequence ID" value="KNC73582.1"/>
    <property type="molecule type" value="Genomic_DNA"/>
</dbReference>
<protein>
    <submittedName>
        <fullName evidence="2">Uncharacterized protein</fullName>
    </submittedName>
</protein>
<dbReference type="RefSeq" id="XP_014147484.1">
    <property type="nucleotide sequence ID" value="XM_014292009.1"/>
</dbReference>
<reference evidence="2 3" key="1">
    <citation type="submission" date="2011-02" db="EMBL/GenBank/DDBJ databases">
        <title>The Genome Sequence of Sphaeroforma arctica JP610.</title>
        <authorList>
            <consortium name="The Broad Institute Genome Sequencing Platform"/>
            <person name="Russ C."/>
            <person name="Cuomo C."/>
            <person name="Young S.K."/>
            <person name="Zeng Q."/>
            <person name="Gargeya S."/>
            <person name="Alvarado L."/>
            <person name="Berlin A."/>
            <person name="Chapman S.B."/>
            <person name="Chen Z."/>
            <person name="Freedman E."/>
            <person name="Gellesch M."/>
            <person name="Goldberg J."/>
            <person name="Griggs A."/>
            <person name="Gujja S."/>
            <person name="Heilman E."/>
            <person name="Heiman D."/>
            <person name="Howarth C."/>
            <person name="Mehta T."/>
            <person name="Neiman D."/>
            <person name="Pearson M."/>
            <person name="Roberts A."/>
            <person name="Saif S."/>
            <person name="Shea T."/>
            <person name="Shenoy N."/>
            <person name="Sisk P."/>
            <person name="Stolte C."/>
            <person name="Sykes S."/>
            <person name="White J."/>
            <person name="Yandava C."/>
            <person name="Burger G."/>
            <person name="Gray M.W."/>
            <person name="Holland P.W.H."/>
            <person name="King N."/>
            <person name="Lang F.B.F."/>
            <person name="Roger A.J."/>
            <person name="Ruiz-Trillo I."/>
            <person name="Haas B."/>
            <person name="Nusbaum C."/>
            <person name="Birren B."/>
        </authorList>
    </citation>
    <scope>NUCLEOTIDE SEQUENCE [LARGE SCALE GENOMIC DNA]</scope>
    <source>
        <strain evidence="2 3">JP610</strain>
    </source>
</reference>
<feature type="compositionally biased region" description="Gly residues" evidence="1">
    <location>
        <begin position="147"/>
        <end position="164"/>
    </location>
</feature>
<accession>A0A0L0FA54</accession>
<feature type="region of interest" description="Disordered" evidence="1">
    <location>
        <begin position="30"/>
        <end position="174"/>
    </location>
</feature>
<evidence type="ECO:0000313" key="3">
    <source>
        <dbReference type="Proteomes" id="UP000054560"/>
    </source>
</evidence>
<dbReference type="GeneID" id="25914361"/>
<feature type="compositionally biased region" description="Low complexity" evidence="1">
    <location>
        <begin position="165"/>
        <end position="174"/>
    </location>
</feature>
<name>A0A0L0FA54_9EUKA</name>
<proteinExistence type="predicted"/>
<evidence type="ECO:0000256" key="1">
    <source>
        <dbReference type="SAM" id="MobiDB-lite"/>
    </source>
</evidence>
<gene>
    <name evidence="2" type="ORF">SARC_13857</name>
</gene>
<evidence type="ECO:0000313" key="2">
    <source>
        <dbReference type="EMBL" id="KNC73582.1"/>
    </source>
</evidence>
<organism evidence="2 3">
    <name type="scientific">Sphaeroforma arctica JP610</name>
    <dbReference type="NCBI Taxonomy" id="667725"/>
    <lineage>
        <taxon>Eukaryota</taxon>
        <taxon>Ichthyosporea</taxon>
        <taxon>Ichthyophonida</taxon>
        <taxon>Sphaeroforma</taxon>
    </lineage>
</organism>